<accession>A0A482Y1T4</accession>
<evidence type="ECO:0000256" key="3">
    <source>
        <dbReference type="ARBA" id="ARBA00023002"/>
    </source>
</evidence>
<evidence type="ECO:0000256" key="5">
    <source>
        <dbReference type="RuleBase" id="RU003345"/>
    </source>
</evidence>
<dbReference type="PROSITE" id="PS00687">
    <property type="entry name" value="ALDEHYDE_DEHYDR_GLU"/>
    <property type="match status" value="1"/>
</dbReference>
<evidence type="ECO:0000313" key="7">
    <source>
        <dbReference type="EMBL" id="RZV06160.1"/>
    </source>
</evidence>
<dbReference type="InterPro" id="IPR016163">
    <property type="entry name" value="Ald_DH_C"/>
</dbReference>
<dbReference type="InterPro" id="IPR029510">
    <property type="entry name" value="Ald_DH_CS_GLU"/>
</dbReference>
<dbReference type="Gene3D" id="3.40.605.10">
    <property type="entry name" value="Aldehyde Dehydrogenase, Chain A, domain 1"/>
    <property type="match status" value="1"/>
</dbReference>
<sequence length="485" mass="51942">MSREALAAVSNQYGLWIDGEEQPAETDEQLSVLNPATEGELATVAIGTENDVDEAVRVARDAFETWNRQTPAERGRILTDIAAAIRNEKKRLAQIETLENGKPLTEARGQVERAARHFEYYAGIADKIQGESIPLSETYVDYTVREPLGVTAHIVPWNVPIYLFARSVAPALAAGNAAVVKPARETPLGALELAQLATDVGLPDGLLNVVSGHGSEAGAALTGHPEVNNVTFTGSDATGVRVGKSAIENVSEVVLELGGKSPNVVFPDADWEAALEGVMTGIFSNAGQVCSAGSRLLVHEEIHDEFLADLADRATALDVGPGIDDDDMGPLTSSDHLEEVLEYIDIGRQEAGDPVIGGGRLDRDGYFVEPTIFDSVTHDMRIAQEEIFGPVLTVSTFADEEEAIELANATDYGLVAGIYTENAGRAHRFAREVDAGQIYINEFFAGGNETPFGGFKQSGIGRDNGVQAIDNYTQVKNICANIDHR</sequence>
<evidence type="ECO:0000256" key="4">
    <source>
        <dbReference type="PROSITE-ProRule" id="PRU10007"/>
    </source>
</evidence>
<dbReference type="InterPro" id="IPR016161">
    <property type="entry name" value="Ald_DH/histidinol_DH"/>
</dbReference>
<comment type="similarity">
    <text evidence="1 5">Belongs to the aldehyde dehydrogenase family.</text>
</comment>
<dbReference type="RefSeq" id="WP_130501845.1">
    <property type="nucleotide sequence ID" value="NZ_SHMP01000009.1"/>
</dbReference>
<comment type="caution">
    <text evidence="7">The sequence shown here is derived from an EMBL/GenBank/DDBJ whole genome shotgun (WGS) entry which is preliminary data.</text>
</comment>
<evidence type="ECO:0000256" key="2">
    <source>
        <dbReference type="ARBA" id="ARBA00011881"/>
    </source>
</evidence>
<reference evidence="7 8" key="1">
    <citation type="submission" date="2019-02" db="EMBL/GenBank/DDBJ databases">
        <title>Genomic Encyclopedia of Archaeal and Bacterial Type Strains, Phase II (KMG-II): from individual species to whole genera.</title>
        <authorList>
            <person name="Goeker M."/>
        </authorList>
    </citation>
    <scope>NUCLEOTIDE SEQUENCE [LARGE SCALE GENOMIC DNA]</scope>
    <source>
        <strain evidence="7 8">DSM 18328</strain>
    </source>
</reference>
<dbReference type="EMBL" id="SHMP01000009">
    <property type="protein sequence ID" value="RZV06160.1"/>
    <property type="molecule type" value="Genomic_DNA"/>
</dbReference>
<evidence type="ECO:0000259" key="6">
    <source>
        <dbReference type="Pfam" id="PF00171"/>
    </source>
</evidence>
<dbReference type="Proteomes" id="UP000291097">
    <property type="component" value="Unassembled WGS sequence"/>
</dbReference>
<protein>
    <submittedName>
        <fullName evidence="7">Aldehyde dehydrogenase (NAD+)</fullName>
    </submittedName>
</protein>
<keyword evidence="3 5" id="KW-0560">Oxidoreductase</keyword>
<feature type="active site" evidence="4">
    <location>
        <position position="256"/>
    </location>
</feature>
<gene>
    <name evidence="7" type="ORF">BDK88_4119</name>
</gene>
<dbReference type="AlphaFoldDB" id="A0A482Y1T4"/>
<evidence type="ECO:0000256" key="1">
    <source>
        <dbReference type="ARBA" id="ARBA00009986"/>
    </source>
</evidence>
<dbReference type="InterPro" id="IPR016160">
    <property type="entry name" value="Ald_DH_CS_CYS"/>
</dbReference>
<name>A0A482Y1T4_9EURY</name>
<dbReference type="PROSITE" id="PS00070">
    <property type="entry name" value="ALDEHYDE_DEHYDR_CYS"/>
    <property type="match status" value="1"/>
</dbReference>
<dbReference type="SUPFAM" id="SSF53720">
    <property type="entry name" value="ALDH-like"/>
    <property type="match status" value="1"/>
</dbReference>
<dbReference type="FunFam" id="3.40.605.10:FF:000026">
    <property type="entry name" value="Aldehyde dehydrogenase, putative"/>
    <property type="match status" value="1"/>
</dbReference>
<dbReference type="OrthoDB" id="6342at2157"/>
<proteinExistence type="inferred from homology"/>
<dbReference type="PANTHER" id="PTHR11699">
    <property type="entry name" value="ALDEHYDE DEHYDROGENASE-RELATED"/>
    <property type="match status" value="1"/>
</dbReference>
<feature type="domain" description="Aldehyde dehydrogenase" evidence="6">
    <location>
        <begin position="26"/>
        <end position="478"/>
    </location>
</feature>
<dbReference type="Pfam" id="PF00171">
    <property type="entry name" value="Aldedh"/>
    <property type="match status" value="1"/>
</dbReference>
<dbReference type="InterPro" id="IPR016162">
    <property type="entry name" value="Ald_DH_N"/>
</dbReference>
<comment type="subunit">
    <text evidence="2">Homotetramer.</text>
</comment>
<dbReference type="FunFam" id="3.40.309.10:FF:000012">
    <property type="entry name" value="Betaine aldehyde dehydrogenase"/>
    <property type="match status" value="1"/>
</dbReference>
<organism evidence="7 8">
    <name type="scientific">Natrinema hispanicum</name>
    <dbReference type="NCBI Taxonomy" id="392421"/>
    <lineage>
        <taxon>Archaea</taxon>
        <taxon>Methanobacteriati</taxon>
        <taxon>Methanobacteriota</taxon>
        <taxon>Stenosarchaea group</taxon>
        <taxon>Halobacteria</taxon>
        <taxon>Halobacteriales</taxon>
        <taxon>Natrialbaceae</taxon>
        <taxon>Natrinema</taxon>
    </lineage>
</organism>
<dbReference type="GO" id="GO:0016620">
    <property type="term" value="F:oxidoreductase activity, acting on the aldehyde or oxo group of donors, NAD or NADP as acceptor"/>
    <property type="evidence" value="ECO:0007669"/>
    <property type="project" value="InterPro"/>
</dbReference>
<dbReference type="InterPro" id="IPR015590">
    <property type="entry name" value="Aldehyde_DH_dom"/>
</dbReference>
<dbReference type="Gene3D" id="3.40.309.10">
    <property type="entry name" value="Aldehyde Dehydrogenase, Chain A, domain 2"/>
    <property type="match status" value="1"/>
</dbReference>
<dbReference type="FunFam" id="3.40.605.10:FF:000007">
    <property type="entry name" value="NAD/NADP-dependent betaine aldehyde dehydrogenase"/>
    <property type="match status" value="1"/>
</dbReference>
<evidence type="ECO:0000313" key="8">
    <source>
        <dbReference type="Proteomes" id="UP000291097"/>
    </source>
</evidence>